<keyword evidence="3" id="KW-1185">Reference proteome</keyword>
<evidence type="ECO:0000313" key="3">
    <source>
        <dbReference type="Proteomes" id="UP000292958"/>
    </source>
</evidence>
<dbReference type="RefSeq" id="WP_165420300.1">
    <property type="nucleotide sequence ID" value="NZ_SHKW01000002.1"/>
</dbReference>
<sequence>MTHLPHLRTIALLTLITGTIGAQTQKAPPPTDWQIEAQVQQALAKDTAFKGSSIISGVNKGVVTLTGNVRSESEKALASQDLANIEGVKTVLNNLTIVDNRFHAPAPSTPTGPTGPKVVTLAQGTAIPIRLTDEINTKTAKAGDSFHATTAASVTLAGFTVIPAGTPVTGRIMEAKPAGRLSGAAELAIELVSLRLPTPEGAQDISVVSQGLSSKAAGRGTNTAAKAGGGAALGAVVGALAGGGAGAGIGAASGGALGLGANLITHGKEIDLKPEQLLQFRTAAPLNVTIMLENGHQVLPTAAPGAQLQTRSATGSSPQ</sequence>
<dbReference type="EMBL" id="SHKW01000002">
    <property type="protein sequence ID" value="RZU35437.1"/>
    <property type="molecule type" value="Genomic_DNA"/>
</dbReference>
<dbReference type="InterPro" id="IPR051686">
    <property type="entry name" value="Lipoprotein_DolP"/>
</dbReference>
<reference evidence="2 3" key="1">
    <citation type="submission" date="2019-02" db="EMBL/GenBank/DDBJ databases">
        <title>Genomic Encyclopedia of Archaeal and Bacterial Type Strains, Phase II (KMG-II): from individual species to whole genera.</title>
        <authorList>
            <person name="Goeker M."/>
        </authorList>
    </citation>
    <scope>NUCLEOTIDE SEQUENCE [LARGE SCALE GENOMIC DNA]</scope>
    <source>
        <strain evidence="2 3">DSM 18101</strain>
    </source>
</reference>
<dbReference type="PANTHER" id="PTHR34606:SF15">
    <property type="entry name" value="BON DOMAIN-CONTAINING PROTEIN"/>
    <property type="match status" value="1"/>
</dbReference>
<evidence type="ECO:0000259" key="1">
    <source>
        <dbReference type="PROSITE" id="PS50914"/>
    </source>
</evidence>
<dbReference type="PROSITE" id="PS50914">
    <property type="entry name" value="BON"/>
    <property type="match status" value="1"/>
</dbReference>
<organism evidence="2 3">
    <name type="scientific">Edaphobacter modestus</name>
    <dbReference type="NCBI Taxonomy" id="388466"/>
    <lineage>
        <taxon>Bacteria</taxon>
        <taxon>Pseudomonadati</taxon>
        <taxon>Acidobacteriota</taxon>
        <taxon>Terriglobia</taxon>
        <taxon>Terriglobales</taxon>
        <taxon>Acidobacteriaceae</taxon>
        <taxon>Edaphobacter</taxon>
    </lineage>
</organism>
<feature type="domain" description="BON" evidence="1">
    <location>
        <begin position="31"/>
        <end position="99"/>
    </location>
</feature>
<dbReference type="Gene3D" id="3.30.1340.30">
    <property type="match status" value="1"/>
</dbReference>
<protein>
    <submittedName>
        <fullName evidence="2">BON domain-containing protein</fullName>
    </submittedName>
</protein>
<dbReference type="InterPro" id="IPR014004">
    <property type="entry name" value="Transpt-assoc_nodulatn_dom_bac"/>
</dbReference>
<evidence type="ECO:0000313" key="2">
    <source>
        <dbReference type="EMBL" id="RZU35437.1"/>
    </source>
</evidence>
<gene>
    <name evidence="2" type="ORF">BDD14_5485</name>
</gene>
<dbReference type="PANTHER" id="PTHR34606">
    <property type="entry name" value="BON DOMAIN-CONTAINING PROTEIN"/>
    <property type="match status" value="1"/>
</dbReference>
<comment type="caution">
    <text evidence="2">The sequence shown here is derived from an EMBL/GenBank/DDBJ whole genome shotgun (WGS) entry which is preliminary data.</text>
</comment>
<dbReference type="Pfam" id="PF04972">
    <property type="entry name" value="BON"/>
    <property type="match status" value="1"/>
</dbReference>
<dbReference type="InterPro" id="IPR007055">
    <property type="entry name" value="BON_dom"/>
</dbReference>
<accession>A0A4Q7YDQ6</accession>
<dbReference type="SMART" id="SM00749">
    <property type="entry name" value="BON"/>
    <property type="match status" value="1"/>
</dbReference>
<dbReference type="AlphaFoldDB" id="A0A4Q7YDQ6"/>
<name>A0A4Q7YDQ6_9BACT</name>
<proteinExistence type="predicted"/>
<dbReference type="Proteomes" id="UP000292958">
    <property type="component" value="Unassembled WGS sequence"/>
</dbReference>